<sequence length="49" mass="5665">SLDSAKNLVIAFSRLINKTEKHEMPKDEINDYENGKEEEEGKYDHGNNN</sequence>
<dbReference type="EMBL" id="SNRY01002207">
    <property type="protein sequence ID" value="KAA6326207.1"/>
    <property type="molecule type" value="Genomic_DNA"/>
</dbReference>
<proteinExistence type="predicted"/>
<evidence type="ECO:0000256" key="1">
    <source>
        <dbReference type="SAM" id="MobiDB-lite"/>
    </source>
</evidence>
<comment type="caution">
    <text evidence="2">The sequence shown here is derived from an EMBL/GenBank/DDBJ whole genome shotgun (WGS) entry which is preliminary data.</text>
</comment>
<reference evidence="2" key="1">
    <citation type="submission" date="2019-03" db="EMBL/GenBank/DDBJ databases">
        <title>Single cell metagenomics reveals metabolic interactions within the superorganism composed of flagellate Streblomastix strix and complex community of Bacteroidetes bacteria on its surface.</title>
        <authorList>
            <person name="Treitli S.C."/>
            <person name="Kolisko M."/>
            <person name="Husnik F."/>
            <person name="Keeling P."/>
            <person name="Hampl V."/>
        </authorList>
    </citation>
    <scope>NUCLEOTIDE SEQUENCE</scope>
    <source>
        <strain evidence="2">STM</strain>
    </source>
</reference>
<evidence type="ECO:0000313" key="2">
    <source>
        <dbReference type="EMBL" id="KAA6326207.1"/>
    </source>
</evidence>
<feature type="region of interest" description="Disordered" evidence="1">
    <location>
        <begin position="18"/>
        <end position="49"/>
    </location>
</feature>
<protein>
    <submittedName>
        <fullName evidence="2">Uncharacterized protein</fullName>
    </submittedName>
</protein>
<dbReference type="AlphaFoldDB" id="A0A5J4QW69"/>
<feature type="non-terminal residue" evidence="2">
    <location>
        <position position="1"/>
    </location>
</feature>
<feature type="compositionally biased region" description="Basic and acidic residues" evidence="1">
    <location>
        <begin position="18"/>
        <end position="35"/>
    </location>
</feature>
<organism evidence="2">
    <name type="scientific">termite gut metagenome</name>
    <dbReference type="NCBI Taxonomy" id="433724"/>
    <lineage>
        <taxon>unclassified sequences</taxon>
        <taxon>metagenomes</taxon>
        <taxon>organismal metagenomes</taxon>
    </lineage>
</organism>
<name>A0A5J4QW69_9ZZZZ</name>
<accession>A0A5J4QW69</accession>
<gene>
    <name evidence="2" type="ORF">EZS27_024653</name>
</gene>